<evidence type="ECO:0000256" key="2">
    <source>
        <dbReference type="ARBA" id="ARBA00010617"/>
    </source>
</evidence>
<evidence type="ECO:0000313" key="11">
    <source>
        <dbReference type="EMBL" id="KAJ8755008.1"/>
    </source>
</evidence>
<dbReference type="GO" id="GO:0004497">
    <property type="term" value="F:monooxygenase activity"/>
    <property type="evidence" value="ECO:0007669"/>
    <property type="project" value="UniProtKB-KW"/>
</dbReference>
<evidence type="ECO:0000313" key="12">
    <source>
        <dbReference type="Proteomes" id="UP001159364"/>
    </source>
</evidence>
<name>A0AAV8SRZ3_9ROSI</name>
<dbReference type="Gene3D" id="1.10.630.10">
    <property type="entry name" value="Cytochrome P450"/>
    <property type="match status" value="1"/>
</dbReference>
<evidence type="ECO:0000256" key="6">
    <source>
        <dbReference type="ARBA" id="ARBA00023004"/>
    </source>
</evidence>
<evidence type="ECO:0000256" key="3">
    <source>
        <dbReference type="ARBA" id="ARBA00022617"/>
    </source>
</evidence>
<evidence type="ECO:0000256" key="7">
    <source>
        <dbReference type="ARBA" id="ARBA00023033"/>
    </source>
</evidence>
<evidence type="ECO:0000256" key="5">
    <source>
        <dbReference type="ARBA" id="ARBA00023002"/>
    </source>
</evidence>
<keyword evidence="10" id="KW-0812">Transmembrane</keyword>
<keyword evidence="5 9" id="KW-0560">Oxidoreductase</keyword>
<dbReference type="PANTHER" id="PTHR47955">
    <property type="entry name" value="CYTOCHROME P450 FAMILY 71 PROTEIN"/>
    <property type="match status" value="1"/>
</dbReference>
<dbReference type="SUPFAM" id="SSF48264">
    <property type="entry name" value="Cytochrome P450"/>
    <property type="match status" value="1"/>
</dbReference>
<dbReference type="Pfam" id="PF00067">
    <property type="entry name" value="p450"/>
    <property type="match status" value="1"/>
</dbReference>
<dbReference type="PANTHER" id="PTHR47955:SF8">
    <property type="entry name" value="CYTOCHROME P450 71D11-LIKE"/>
    <property type="match status" value="1"/>
</dbReference>
<dbReference type="GO" id="GO:0016705">
    <property type="term" value="F:oxidoreductase activity, acting on paired donors, with incorporation or reduction of molecular oxygen"/>
    <property type="evidence" value="ECO:0007669"/>
    <property type="project" value="InterPro"/>
</dbReference>
<gene>
    <name evidence="11" type="ORF">K2173_015520</name>
</gene>
<dbReference type="InterPro" id="IPR002401">
    <property type="entry name" value="Cyt_P450_E_grp-I"/>
</dbReference>
<protein>
    <recommendedName>
        <fullName evidence="13">Cytochrome P450</fullName>
    </recommendedName>
</protein>
<keyword evidence="3 8" id="KW-0349">Heme</keyword>
<dbReference type="InterPro" id="IPR036396">
    <property type="entry name" value="Cyt_P450_sf"/>
</dbReference>
<sequence>MNFQFYFSLLITLLFIFMLFRFYKKSKSNDAGPNLPPGPWKLPVIGNMHQLVGSLPHHRLRDLASKYGPIMHLQLGELSTIVISSPEVAKAVMKTHDINFCHRPFPLCSSIVSYNSSIVLAPYGDYWRQLRKICILELLSAKRVQSFRSIREEEVLNLIESISSNTGSPINLSRLLLSLTFCTTSRAAFGKIWKDNEAFGILLNEIVEVAGGFTASDVFPSIKFLPLVTGMMQTDKILENIIKEHIAAKSMKKTALEHDEHDLVDVLLKLQDQGDLELPLTTNNIKAVILDIFLAGSGTPSAVVEWAMSELLKNPRVMQKAQAEVRQFFDTNGNIDETSINKLNYLNSVIKEALRLHPPAPLLLPRECRETCEINGYTVPAKTKVIVNAWAIGRDPEHWTESGIFFPERFLDSPVDFKGTHFHFIPFGAGRRICPGITFGMINVELQLAQLLYHFDWKLPDGMKPEDLDMTENFGASIKRKTDLILIPVPYHGPSVE</sequence>
<comment type="similarity">
    <text evidence="2 9">Belongs to the cytochrome P450 family.</text>
</comment>
<dbReference type="AlphaFoldDB" id="A0AAV8SRZ3"/>
<proteinExistence type="inferred from homology"/>
<keyword evidence="10" id="KW-1133">Transmembrane helix</keyword>
<keyword evidence="6 8" id="KW-0408">Iron</keyword>
<evidence type="ECO:0000256" key="8">
    <source>
        <dbReference type="PIRSR" id="PIRSR602401-1"/>
    </source>
</evidence>
<dbReference type="GO" id="GO:0020037">
    <property type="term" value="F:heme binding"/>
    <property type="evidence" value="ECO:0007669"/>
    <property type="project" value="InterPro"/>
</dbReference>
<keyword evidence="12" id="KW-1185">Reference proteome</keyword>
<dbReference type="PROSITE" id="PS00086">
    <property type="entry name" value="CYTOCHROME_P450"/>
    <property type="match status" value="1"/>
</dbReference>
<dbReference type="PRINTS" id="PR00463">
    <property type="entry name" value="EP450I"/>
</dbReference>
<evidence type="ECO:0000256" key="4">
    <source>
        <dbReference type="ARBA" id="ARBA00022723"/>
    </source>
</evidence>
<dbReference type="PRINTS" id="PR00385">
    <property type="entry name" value="P450"/>
</dbReference>
<evidence type="ECO:0008006" key="13">
    <source>
        <dbReference type="Google" id="ProtNLM"/>
    </source>
</evidence>
<dbReference type="InterPro" id="IPR017972">
    <property type="entry name" value="Cyt_P450_CS"/>
</dbReference>
<feature type="transmembrane region" description="Helical" evidence="10">
    <location>
        <begin position="6"/>
        <end position="23"/>
    </location>
</feature>
<comment type="cofactor">
    <cofactor evidence="1 8">
        <name>heme</name>
        <dbReference type="ChEBI" id="CHEBI:30413"/>
    </cofactor>
</comment>
<organism evidence="11 12">
    <name type="scientific">Erythroxylum novogranatense</name>
    <dbReference type="NCBI Taxonomy" id="1862640"/>
    <lineage>
        <taxon>Eukaryota</taxon>
        <taxon>Viridiplantae</taxon>
        <taxon>Streptophyta</taxon>
        <taxon>Embryophyta</taxon>
        <taxon>Tracheophyta</taxon>
        <taxon>Spermatophyta</taxon>
        <taxon>Magnoliopsida</taxon>
        <taxon>eudicotyledons</taxon>
        <taxon>Gunneridae</taxon>
        <taxon>Pentapetalae</taxon>
        <taxon>rosids</taxon>
        <taxon>fabids</taxon>
        <taxon>Malpighiales</taxon>
        <taxon>Erythroxylaceae</taxon>
        <taxon>Erythroxylum</taxon>
    </lineage>
</organism>
<evidence type="ECO:0000256" key="1">
    <source>
        <dbReference type="ARBA" id="ARBA00001971"/>
    </source>
</evidence>
<dbReference type="GO" id="GO:0005506">
    <property type="term" value="F:iron ion binding"/>
    <property type="evidence" value="ECO:0007669"/>
    <property type="project" value="InterPro"/>
</dbReference>
<dbReference type="Proteomes" id="UP001159364">
    <property type="component" value="Linkage Group LG09"/>
</dbReference>
<keyword evidence="7 9" id="KW-0503">Monooxygenase</keyword>
<dbReference type="EMBL" id="JAIWQS010000009">
    <property type="protein sequence ID" value="KAJ8755008.1"/>
    <property type="molecule type" value="Genomic_DNA"/>
</dbReference>
<reference evidence="11 12" key="1">
    <citation type="submission" date="2021-09" db="EMBL/GenBank/DDBJ databases">
        <title>Genomic insights and catalytic innovation underlie evolution of tropane alkaloids biosynthesis.</title>
        <authorList>
            <person name="Wang Y.-J."/>
            <person name="Tian T."/>
            <person name="Huang J.-P."/>
            <person name="Huang S.-X."/>
        </authorList>
    </citation>
    <scope>NUCLEOTIDE SEQUENCE [LARGE SCALE GENOMIC DNA]</scope>
    <source>
        <strain evidence="11">KIB-2018</strain>
        <tissue evidence="11">Leaf</tissue>
    </source>
</reference>
<dbReference type="CDD" id="cd11072">
    <property type="entry name" value="CYP71-like"/>
    <property type="match status" value="1"/>
</dbReference>
<evidence type="ECO:0000256" key="9">
    <source>
        <dbReference type="RuleBase" id="RU000461"/>
    </source>
</evidence>
<feature type="binding site" description="axial binding residue" evidence="8">
    <location>
        <position position="434"/>
    </location>
    <ligand>
        <name>heme</name>
        <dbReference type="ChEBI" id="CHEBI:30413"/>
    </ligand>
    <ligandPart>
        <name>Fe</name>
        <dbReference type="ChEBI" id="CHEBI:18248"/>
    </ligandPart>
</feature>
<keyword evidence="10" id="KW-0472">Membrane</keyword>
<keyword evidence="4 8" id="KW-0479">Metal-binding</keyword>
<evidence type="ECO:0000256" key="10">
    <source>
        <dbReference type="SAM" id="Phobius"/>
    </source>
</evidence>
<dbReference type="InterPro" id="IPR001128">
    <property type="entry name" value="Cyt_P450"/>
</dbReference>
<comment type="caution">
    <text evidence="11">The sequence shown here is derived from an EMBL/GenBank/DDBJ whole genome shotgun (WGS) entry which is preliminary data.</text>
</comment>
<accession>A0AAV8SRZ3</accession>
<dbReference type="FunFam" id="1.10.630.10:FF:000008">
    <property type="entry name" value="Cytochrome P450 71D8"/>
    <property type="match status" value="1"/>
</dbReference>